<protein>
    <submittedName>
        <fullName evidence="1">MSTP067</fullName>
    </submittedName>
</protein>
<evidence type="ECO:0000313" key="1">
    <source>
        <dbReference type="EMBL" id="AAQ13587.1"/>
    </source>
</evidence>
<reference evidence="1" key="1">
    <citation type="submission" date="1999-06" db="EMBL/GenBank/DDBJ databases">
        <authorList>
            <person name="Wang X.Y."/>
            <person name="Liu Y.Q."/>
            <person name="Zhao B."/>
            <person name="Xu Y.Y."/>
            <person name="Liu B."/>
            <person name="Ye J."/>
            <person name="Song L."/>
            <person name="Gao Y."/>
            <person name="Zhang C.L."/>
            <person name="Zhang J."/>
            <person name="Gao R.L."/>
            <person name="Wu Q.Y."/>
            <person name="Hui R.T."/>
        </authorList>
    </citation>
    <scope>NUCLEOTIDE SEQUENCE</scope>
    <source>
        <tissue evidence="1">Normal aorta</tissue>
    </source>
</reference>
<name>Q7Z2T8_HUMAN</name>
<accession>Q7Z2T8</accession>
<dbReference type="AlphaFoldDB" id="Q7Z2T8"/>
<sequence length="67" mass="7697">MKNTHIQEAQQTRSTRNMKKIIRYIIMKSLKISGKEKNLKNSQTGGKEHITYGRTKIRMAGVIIASH</sequence>
<organism evidence="1">
    <name type="scientific">Homo sapiens</name>
    <name type="common">Human</name>
    <dbReference type="NCBI Taxonomy" id="9606"/>
    <lineage>
        <taxon>Eukaryota</taxon>
        <taxon>Metazoa</taxon>
        <taxon>Chordata</taxon>
        <taxon>Craniata</taxon>
        <taxon>Vertebrata</taxon>
        <taxon>Euteleostomi</taxon>
        <taxon>Mammalia</taxon>
        <taxon>Eutheria</taxon>
        <taxon>Euarchontoglires</taxon>
        <taxon>Primates</taxon>
        <taxon>Haplorrhini</taxon>
        <taxon>Catarrhini</taxon>
        <taxon>Hominidae</taxon>
        <taxon>Homo</taxon>
    </lineage>
</organism>
<dbReference type="EMBL" id="AF163258">
    <property type="protein sequence ID" value="AAQ13587.1"/>
    <property type="molecule type" value="mRNA"/>
</dbReference>
<proteinExistence type="evidence at transcript level"/>
<gene>
    <name evidence="1" type="primary">MST067</name>
</gene>